<name>A0A382DEK5_9ZZZZ</name>
<evidence type="ECO:0000259" key="1">
    <source>
        <dbReference type="Pfam" id="PF12804"/>
    </source>
</evidence>
<dbReference type="InterPro" id="IPR025877">
    <property type="entry name" value="MobA-like_NTP_Trfase"/>
</dbReference>
<dbReference type="CDD" id="cd04182">
    <property type="entry name" value="GT_2_like_f"/>
    <property type="match status" value="1"/>
</dbReference>
<dbReference type="PANTHER" id="PTHR43777:SF1">
    <property type="entry name" value="MOLYBDENUM COFACTOR CYTIDYLYLTRANSFERASE"/>
    <property type="match status" value="1"/>
</dbReference>
<dbReference type="Pfam" id="PF12804">
    <property type="entry name" value="NTP_transf_3"/>
    <property type="match status" value="1"/>
</dbReference>
<accession>A0A382DEK5</accession>
<dbReference type="GO" id="GO:0016779">
    <property type="term" value="F:nucleotidyltransferase activity"/>
    <property type="evidence" value="ECO:0007669"/>
    <property type="project" value="UniProtKB-ARBA"/>
</dbReference>
<reference evidence="2" key="1">
    <citation type="submission" date="2018-05" db="EMBL/GenBank/DDBJ databases">
        <authorList>
            <person name="Lanie J.A."/>
            <person name="Ng W.-L."/>
            <person name="Kazmierczak K.M."/>
            <person name="Andrzejewski T.M."/>
            <person name="Davidsen T.M."/>
            <person name="Wayne K.J."/>
            <person name="Tettelin H."/>
            <person name="Glass J.I."/>
            <person name="Rusch D."/>
            <person name="Podicherti R."/>
            <person name="Tsui H.-C.T."/>
            <person name="Winkler M.E."/>
        </authorList>
    </citation>
    <scope>NUCLEOTIDE SEQUENCE</scope>
</reference>
<organism evidence="2">
    <name type="scientific">marine metagenome</name>
    <dbReference type="NCBI Taxonomy" id="408172"/>
    <lineage>
        <taxon>unclassified sequences</taxon>
        <taxon>metagenomes</taxon>
        <taxon>ecological metagenomes</taxon>
    </lineage>
</organism>
<protein>
    <recommendedName>
        <fullName evidence="1">MobA-like NTP transferase domain-containing protein</fullName>
    </recommendedName>
</protein>
<dbReference type="InterPro" id="IPR029044">
    <property type="entry name" value="Nucleotide-diphossugar_trans"/>
</dbReference>
<gene>
    <name evidence="2" type="ORF">METZ01_LOCUS189692</name>
</gene>
<dbReference type="SUPFAM" id="SSF53448">
    <property type="entry name" value="Nucleotide-diphospho-sugar transferases"/>
    <property type="match status" value="1"/>
</dbReference>
<feature type="domain" description="MobA-like NTP transferase" evidence="1">
    <location>
        <begin position="5"/>
        <end position="168"/>
    </location>
</feature>
<sequence>MLITGIVTSAGFSTRMGTVKALLPWRDTNLVCHQVRALLKGGCGHVVIVLGYECARISEEIQKEFPENSPITLTCNVDYETGRASTIRHGILSSPKDSSGFLLIGVDQPTSGHIVARIIKEHEATRMPISSPRYKGKGGHPVLFANTLKDELLEINDETLGLKPVFENYRSRLNRIDFKTDQVRLDLNDYESYLHGYELFGNKT</sequence>
<dbReference type="AlphaFoldDB" id="A0A382DEK5"/>
<dbReference type="EMBL" id="UINC01038998">
    <property type="protein sequence ID" value="SVB36838.1"/>
    <property type="molecule type" value="Genomic_DNA"/>
</dbReference>
<proteinExistence type="predicted"/>
<dbReference type="PANTHER" id="PTHR43777">
    <property type="entry name" value="MOLYBDENUM COFACTOR CYTIDYLYLTRANSFERASE"/>
    <property type="match status" value="1"/>
</dbReference>
<dbReference type="Gene3D" id="3.90.550.10">
    <property type="entry name" value="Spore Coat Polysaccharide Biosynthesis Protein SpsA, Chain A"/>
    <property type="match status" value="1"/>
</dbReference>
<evidence type="ECO:0000313" key="2">
    <source>
        <dbReference type="EMBL" id="SVB36838.1"/>
    </source>
</evidence>